<name>A0A9W8CSL4_9FUNG</name>
<evidence type="ECO:0000256" key="6">
    <source>
        <dbReference type="ARBA" id="ARBA00022989"/>
    </source>
</evidence>
<comment type="similarity">
    <text evidence="2">Belongs to the SPCS1 family.</text>
</comment>
<evidence type="ECO:0000256" key="3">
    <source>
        <dbReference type="ARBA" id="ARBA00017059"/>
    </source>
</evidence>
<protein>
    <recommendedName>
        <fullName evidence="3">Signal peptidase complex subunit 1</fullName>
    </recommendedName>
</protein>
<comment type="subcellular location">
    <subcellularLocation>
        <location evidence="1">Endoplasmic reticulum membrane</location>
        <topology evidence="1">Multi-pass membrane protein</topology>
    </subcellularLocation>
</comment>
<evidence type="ECO:0000256" key="10">
    <source>
        <dbReference type="SAM" id="Phobius"/>
    </source>
</evidence>
<evidence type="ECO:0000313" key="11">
    <source>
        <dbReference type="EMBL" id="KAJ1721947.1"/>
    </source>
</evidence>
<keyword evidence="12" id="KW-1185">Reference proteome</keyword>
<gene>
    <name evidence="11" type="ORF">LPJ53_003580</name>
</gene>
<evidence type="ECO:0000256" key="4">
    <source>
        <dbReference type="ARBA" id="ARBA00022692"/>
    </source>
</evidence>
<keyword evidence="6 10" id="KW-1133">Transmembrane helix</keyword>
<evidence type="ECO:0000256" key="8">
    <source>
        <dbReference type="ARBA" id="ARBA00045204"/>
    </source>
</evidence>
<dbReference type="GO" id="GO:0005787">
    <property type="term" value="C:signal peptidase complex"/>
    <property type="evidence" value="ECO:0007669"/>
    <property type="project" value="InterPro"/>
</dbReference>
<dbReference type="EMBL" id="JANBOJ010000139">
    <property type="protein sequence ID" value="KAJ1721947.1"/>
    <property type="molecule type" value="Genomic_DNA"/>
</dbReference>
<dbReference type="PANTHER" id="PTHR13202">
    <property type="entry name" value="MICROSOMAL SIGNAL PEPTIDASE 12 KDA SUBUNIT"/>
    <property type="match status" value="1"/>
</dbReference>
<evidence type="ECO:0000256" key="9">
    <source>
        <dbReference type="SAM" id="MobiDB-lite"/>
    </source>
</evidence>
<accession>A0A9W8CSL4</accession>
<dbReference type="Proteomes" id="UP001149813">
    <property type="component" value="Unassembled WGS sequence"/>
</dbReference>
<dbReference type="InterPro" id="IPR009542">
    <property type="entry name" value="Spc1/SPCS1"/>
</dbReference>
<evidence type="ECO:0000256" key="5">
    <source>
        <dbReference type="ARBA" id="ARBA00022824"/>
    </source>
</evidence>
<keyword evidence="5" id="KW-0256">Endoplasmic reticulum</keyword>
<dbReference type="OrthoDB" id="263893at2759"/>
<dbReference type="GO" id="GO:0045047">
    <property type="term" value="P:protein targeting to ER"/>
    <property type="evidence" value="ECO:0007669"/>
    <property type="project" value="TreeGrafter"/>
</dbReference>
<feature type="transmembrane region" description="Helical" evidence="10">
    <location>
        <begin position="48"/>
        <end position="68"/>
    </location>
</feature>
<dbReference type="Pfam" id="PF06645">
    <property type="entry name" value="SPC12"/>
    <property type="match status" value="1"/>
</dbReference>
<comment type="function">
    <text evidence="8">Component of the signal peptidase complex (SPC) which catalyzes the cleavage of N-terminal signal sequences from nascent proteins as they are translocated into the lumen of the endoplasmic reticulum. Dispensable for SPC enzymatic activity.</text>
</comment>
<dbReference type="PANTHER" id="PTHR13202:SF0">
    <property type="entry name" value="SIGNAL PEPTIDASE COMPLEX SUBUNIT 1"/>
    <property type="match status" value="1"/>
</dbReference>
<feature type="transmembrane region" description="Helical" evidence="10">
    <location>
        <begin position="20"/>
        <end position="42"/>
    </location>
</feature>
<reference evidence="11" key="1">
    <citation type="submission" date="2022-07" db="EMBL/GenBank/DDBJ databases">
        <title>Phylogenomic reconstructions and comparative analyses of Kickxellomycotina fungi.</title>
        <authorList>
            <person name="Reynolds N.K."/>
            <person name="Stajich J.E."/>
            <person name="Barry K."/>
            <person name="Grigoriev I.V."/>
            <person name="Crous P."/>
            <person name="Smith M.E."/>
        </authorList>
    </citation>
    <scope>NUCLEOTIDE SEQUENCE</scope>
    <source>
        <strain evidence="11">NBRC 32514</strain>
    </source>
</reference>
<keyword evidence="7 10" id="KW-0472">Membrane</keyword>
<comment type="caution">
    <text evidence="11">The sequence shown here is derived from an EMBL/GenBank/DDBJ whole genome shotgun (WGS) entry which is preliminary data.</text>
</comment>
<evidence type="ECO:0000256" key="1">
    <source>
        <dbReference type="ARBA" id="ARBA00004477"/>
    </source>
</evidence>
<keyword evidence="4 10" id="KW-0812">Transmembrane</keyword>
<evidence type="ECO:0000256" key="2">
    <source>
        <dbReference type="ARBA" id="ARBA00005245"/>
    </source>
</evidence>
<organism evidence="11 12">
    <name type="scientific">Coemansia erecta</name>
    <dbReference type="NCBI Taxonomy" id="147472"/>
    <lineage>
        <taxon>Eukaryota</taxon>
        <taxon>Fungi</taxon>
        <taxon>Fungi incertae sedis</taxon>
        <taxon>Zoopagomycota</taxon>
        <taxon>Kickxellomycotina</taxon>
        <taxon>Kickxellomycetes</taxon>
        <taxon>Kickxellales</taxon>
        <taxon>Kickxellaceae</taxon>
        <taxon>Coemansia</taxon>
    </lineage>
</organism>
<sequence length="113" mass="12251">MSFLKPLFESGRIDFKGQDLAANMSNALTVLSALVALGVGFSQNALSLTFYTYAGGVLLTFLAVLPAWPHFKKTQIEWLPRTAAPAGATLVDSPQRPSSRKTLVEDVSDDDDY</sequence>
<evidence type="ECO:0000313" key="12">
    <source>
        <dbReference type="Proteomes" id="UP001149813"/>
    </source>
</evidence>
<proteinExistence type="inferred from homology"/>
<evidence type="ECO:0000256" key="7">
    <source>
        <dbReference type="ARBA" id="ARBA00023136"/>
    </source>
</evidence>
<feature type="region of interest" description="Disordered" evidence="9">
    <location>
        <begin position="88"/>
        <end position="113"/>
    </location>
</feature>
<dbReference type="AlphaFoldDB" id="A0A9W8CSL4"/>
<dbReference type="GO" id="GO:0006465">
    <property type="term" value="P:signal peptide processing"/>
    <property type="evidence" value="ECO:0007669"/>
    <property type="project" value="InterPro"/>
</dbReference>